<gene>
    <name evidence="2" type="ORF">LCMAC101_07190</name>
</gene>
<keyword evidence="1" id="KW-1133">Transmembrane helix</keyword>
<name>A0A481YUB9_9VIRU</name>
<sequence>MLAGFFIWGLFRVFSAKPGQFHSEVSASGRLEWYDGSGGLIKWAPLWFAGLLVPLLFMKGYRGVPLIAVGAITGLYSWYITSGQGYGSLWCLLAIIYSITAIFV</sequence>
<feature type="transmembrane region" description="Helical" evidence="1">
    <location>
        <begin position="86"/>
        <end position="103"/>
    </location>
</feature>
<evidence type="ECO:0000256" key="1">
    <source>
        <dbReference type="SAM" id="Phobius"/>
    </source>
</evidence>
<proteinExistence type="predicted"/>
<keyword evidence="1" id="KW-0472">Membrane</keyword>
<dbReference type="EMBL" id="MK500330">
    <property type="protein sequence ID" value="QBK86124.1"/>
    <property type="molecule type" value="Genomic_DNA"/>
</dbReference>
<reference evidence="2" key="1">
    <citation type="journal article" date="2019" name="MBio">
        <title>Virus Genomes from Deep Sea Sediments Expand the Ocean Megavirome and Support Independent Origins of Viral Gigantism.</title>
        <authorList>
            <person name="Backstrom D."/>
            <person name="Yutin N."/>
            <person name="Jorgensen S.L."/>
            <person name="Dharamshi J."/>
            <person name="Homa F."/>
            <person name="Zaremba-Niedwiedzka K."/>
            <person name="Spang A."/>
            <person name="Wolf Y.I."/>
            <person name="Koonin E.V."/>
            <person name="Ettema T.J."/>
        </authorList>
    </citation>
    <scope>NUCLEOTIDE SEQUENCE</scope>
</reference>
<feature type="transmembrane region" description="Helical" evidence="1">
    <location>
        <begin position="64"/>
        <end position="80"/>
    </location>
</feature>
<keyword evidence="1" id="KW-0812">Transmembrane</keyword>
<accession>A0A481YUB9</accession>
<organism evidence="2">
    <name type="scientific">Marseillevirus LCMAC101</name>
    <dbReference type="NCBI Taxonomy" id="2506602"/>
    <lineage>
        <taxon>Viruses</taxon>
        <taxon>Varidnaviria</taxon>
        <taxon>Bamfordvirae</taxon>
        <taxon>Nucleocytoviricota</taxon>
        <taxon>Megaviricetes</taxon>
        <taxon>Pimascovirales</taxon>
        <taxon>Pimascovirales incertae sedis</taxon>
        <taxon>Marseilleviridae</taxon>
    </lineage>
</organism>
<protein>
    <submittedName>
        <fullName evidence="2">Uncharacterized protein</fullName>
    </submittedName>
</protein>
<evidence type="ECO:0000313" key="2">
    <source>
        <dbReference type="EMBL" id="QBK86124.1"/>
    </source>
</evidence>